<gene>
    <name evidence="3" type="ORF">SAMN05421770_103467</name>
</gene>
<dbReference type="AlphaFoldDB" id="A0A239JA76"/>
<keyword evidence="2" id="KW-0732">Signal</keyword>
<sequence>MRRTIWLLALGLATAPVVAGGQQNGIPTIPASEQTAPGPANHRPSLGDGTGSELNPSTQERLGIARMTERQRLLIADTDKLLELAQALKKDVDKTDKNMLSLDVVKRAEAIEKLARSVKEREKGTK</sequence>
<organism evidence="3 4">
    <name type="scientific">Granulicella rosea</name>
    <dbReference type="NCBI Taxonomy" id="474952"/>
    <lineage>
        <taxon>Bacteria</taxon>
        <taxon>Pseudomonadati</taxon>
        <taxon>Acidobacteriota</taxon>
        <taxon>Terriglobia</taxon>
        <taxon>Terriglobales</taxon>
        <taxon>Acidobacteriaceae</taxon>
        <taxon>Granulicella</taxon>
    </lineage>
</organism>
<evidence type="ECO:0000256" key="2">
    <source>
        <dbReference type="SAM" id="SignalP"/>
    </source>
</evidence>
<protein>
    <submittedName>
        <fullName evidence="3">Uncharacterized protein</fullName>
    </submittedName>
</protein>
<name>A0A239JA76_9BACT</name>
<reference evidence="3 4" key="1">
    <citation type="submission" date="2017-06" db="EMBL/GenBank/DDBJ databases">
        <authorList>
            <person name="Kim H.J."/>
            <person name="Triplett B.A."/>
        </authorList>
    </citation>
    <scope>NUCLEOTIDE SEQUENCE [LARGE SCALE GENOMIC DNA]</scope>
    <source>
        <strain evidence="3 4">DSM 18704</strain>
    </source>
</reference>
<dbReference type="OrthoDB" id="122907at2"/>
<feature type="signal peptide" evidence="2">
    <location>
        <begin position="1"/>
        <end position="19"/>
    </location>
</feature>
<evidence type="ECO:0000256" key="1">
    <source>
        <dbReference type="SAM" id="MobiDB-lite"/>
    </source>
</evidence>
<dbReference type="Proteomes" id="UP000198356">
    <property type="component" value="Unassembled WGS sequence"/>
</dbReference>
<feature type="region of interest" description="Disordered" evidence="1">
    <location>
        <begin position="22"/>
        <end position="62"/>
    </location>
</feature>
<accession>A0A239JA76</accession>
<dbReference type="RefSeq" id="WP_142988310.1">
    <property type="nucleotide sequence ID" value="NZ_FZOU01000003.1"/>
</dbReference>
<proteinExistence type="predicted"/>
<dbReference type="EMBL" id="FZOU01000003">
    <property type="protein sequence ID" value="SNT01554.1"/>
    <property type="molecule type" value="Genomic_DNA"/>
</dbReference>
<feature type="chain" id="PRO_5012489581" evidence="2">
    <location>
        <begin position="20"/>
        <end position="126"/>
    </location>
</feature>
<evidence type="ECO:0000313" key="3">
    <source>
        <dbReference type="EMBL" id="SNT01554.1"/>
    </source>
</evidence>
<keyword evidence="4" id="KW-1185">Reference proteome</keyword>
<evidence type="ECO:0000313" key="4">
    <source>
        <dbReference type="Proteomes" id="UP000198356"/>
    </source>
</evidence>